<keyword evidence="4" id="KW-1015">Disulfide bond</keyword>
<keyword evidence="3" id="KW-0256">Endoplasmic reticulum</keyword>
<dbReference type="Pfam" id="PF07915">
    <property type="entry name" value="PRKCSH"/>
    <property type="match status" value="1"/>
</dbReference>
<dbReference type="GO" id="GO:0005788">
    <property type="term" value="C:endoplasmic reticulum lumen"/>
    <property type="evidence" value="ECO:0007669"/>
    <property type="project" value="TreeGrafter"/>
</dbReference>
<dbReference type="SUPFAM" id="SSF50911">
    <property type="entry name" value="Mannose 6-phosphate receptor domain"/>
    <property type="match status" value="1"/>
</dbReference>
<gene>
    <name evidence="8" type="ORF">CVIRNUC_010231</name>
</gene>
<evidence type="ECO:0000256" key="3">
    <source>
        <dbReference type="ARBA" id="ARBA00022824"/>
    </source>
</evidence>
<dbReference type="GO" id="GO:0030970">
    <property type="term" value="P:retrograde protein transport, ER to cytosol"/>
    <property type="evidence" value="ECO:0007669"/>
    <property type="project" value="TreeGrafter"/>
</dbReference>
<reference evidence="8 9" key="1">
    <citation type="submission" date="2023-10" db="EMBL/GenBank/DDBJ databases">
        <authorList>
            <person name="Maclean D."/>
            <person name="Macfadyen A."/>
        </authorList>
    </citation>
    <scope>NUCLEOTIDE SEQUENCE [LARGE SCALE GENOMIC DNA]</scope>
</reference>
<evidence type="ECO:0000256" key="4">
    <source>
        <dbReference type="ARBA" id="ARBA00023157"/>
    </source>
</evidence>
<keyword evidence="9" id="KW-1185">Reference proteome</keyword>
<dbReference type="PANTHER" id="PTHR15414:SF0">
    <property type="entry name" value="ENDOPLASMIC RETICULUM LECTIN 1"/>
    <property type="match status" value="1"/>
</dbReference>
<feature type="compositionally biased region" description="Basic and acidic residues" evidence="5">
    <location>
        <begin position="342"/>
        <end position="352"/>
    </location>
</feature>
<dbReference type="InterPro" id="IPR044865">
    <property type="entry name" value="MRH_dom"/>
</dbReference>
<feature type="signal peptide" evidence="6">
    <location>
        <begin position="1"/>
        <end position="25"/>
    </location>
</feature>
<feature type="region of interest" description="Disordered" evidence="5">
    <location>
        <begin position="316"/>
        <end position="441"/>
    </location>
</feature>
<comment type="subcellular location">
    <subcellularLocation>
        <location evidence="1">Endoplasmic reticulum</location>
    </subcellularLocation>
</comment>
<dbReference type="InterPro" id="IPR045149">
    <property type="entry name" value="OS-9-like"/>
</dbReference>
<evidence type="ECO:0000256" key="1">
    <source>
        <dbReference type="ARBA" id="ARBA00004240"/>
    </source>
</evidence>
<keyword evidence="2 6" id="KW-0732">Signal</keyword>
<proteinExistence type="predicted"/>
<protein>
    <recommendedName>
        <fullName evidence="7">MRH domain-containing protein</fullName>
    </recommendedName>
</protein>
<feature type="compositionally biased region" description="Acidic residues" evidence="5">
    <location>
        <begin position="406"/>
        <end position="430"/>
    </location>
</feature>
<evidence type="ECO:0000256" key="5">
    <source>
        <dbReference type="SAM" id="MobiDB-lite"/>
    </source>
</evidence>
<dbReference type="AlphaFoldDB" id="A0AAV1IKN4"/>
<dbReference type="Proteomes" id="UP001314263">
    <property type="component" value="Unassembled WGS sequence"/>
</dbReference>
<name>A0AAV1IKN4_9CHLO</name>
<feature type="region of interest" description="Disordered" evidence="5">
    <location>
        <begin position="257"/>
        <end position="280"/>
    </location>
</feature>
<evidence type="ECO:0000313" key="8">
    <source>
        <dbReference type="EMBL" id="CAK0787015.1"/>
    </source>
</evidence>
<feature type="compositionally biased region" description="Polar residues" evidence="5">
    <location>
        <begin position="362"/>
        <end position="373"/>
    </location>
</feature>
<comment type="caution">
    <text evidence="8">The sequence shown here is derived from an EMBL/GenBank/DDBJ whole genome shotgun (WGS) entry which is preliminary data.</text>
</comment>
<dbReference type="Gene3D" id="2.70.130.10">
    <property type="entry name" value="Mannose-6-phosphate receptor binding domain"/>
    <property type="match status" value="1"/>
</dbReference>
<dbReference type="PROSITE" id="PS51914">
    <property type="entry name" value="MRH"/>
    <property type="match status" value="1"/>
</dbReference>
<evidence type="ECO:0000256" key="2">
    <source>
        <dbReference type="ARBA" id="ARBA00022729"/>
    </source>
</evidence>
<dbReference type="InterPro" id="IPR012913">
    <property type="entry name" value="OS9-like_dom"/>
</dbReference>
<accession>A0AAV1IKN4</accession>
<evidence type="ECO:0000259" key="7">
    <source>
        <dbReference type="PROSITE" id="PS51914"/>
    </source>
</evidence>
<dbReference type="GO" id="GO:0030968">
    <property type="term" value="P:endoplasmic reticulum unfolded protein response"/>
    <property type="evidence" value="ECO:0007669"/>
    <property type="project" value="InterPro"/>
</dbReference>
<dbReference type="EMBL" id="CAUYUE010000016">
    <property type="protein sequence ID" value="CAK0787015.1"/>
    <property type="molecule type" value="Genomic_DNA"/>
</dbReference>
<dbReference type="PANTHER" id="PTHR15414">
    <property type="entry name" value="OS-9-RELATED"/>
    <property type="match status" value="1"/>
</dbReference>
<feature type="chain" id="PRO_5043819042" description="MRH domain-containing protein" evidence="6">
    <location>
        <begin position="26"/>
        <end position="441"/>
    </location>
</feature>
<sequence length="441" mass="47956">MRPSVPFQSLFLLLAAPFVCLHAEAATVVQVLDAAVRDLLPSFSTEAASPKYIVALQDAPVPEGQQGHGLQMRDKHGQSYSCTIPDVTETDHEALNGSASVVRDEEEAPKTPSSLLSGLESACMYRTEDWWTYELCYKKHVRQYHKDGDKIASEYNLGEYSELDSDVDTIVDNGTSSGEASRFVKQVYNAGEGCDVTGRQRETEVHFICSEEGKEGIKSIREHATCQYTLLFATPRLCKHPGFRARKQPVQNMICTPLGGTQPSNDWVPPQVHNDGSAAQGNEQRIDGMLTEGGPEGAAPILLDGAPLEGVLSLRDTKQEGRMNSTAHDPDAGRSMGPQEADVGHHAEHDWAESQGEGDASSLEQQLQKQGSPLNERRQEMDVDNAGVASAVRAPGAAQSPSAADIDPDYEDDEGSDDDWLATEEDDDTPDFSKMGMHAEL</sequence>
<feature type="domain" description="MRH" evidence="7">
    <location>
        <begin position="121"/>
        <end position="240"/>
    </location>
</feature>
<evidence type="ECO:0000256" key="6">
    <source>
        <dbReference type="SAM" id="SignalP"/>
    </source>
</evidence>
<evidence type="ECO:0000313" key="9">
    <source>
        <dbReference type="Proteomes" id="UP001314263"/>
    </source>
</evidence>
<dbReference type="InterPro" id="IPR009011">
    <property type="entry name" value="Man6P_isomerase_rcpt-bd_dom_sf"/>
</dbReference>
<organism evidence="8 9">
    <name type="scientific">Coccomyxa viridis</name>
    <dbReference type="NCBI Taxonomy" id="1274662"/>
    <lineage>
        <taxon>Eukaryota</taxon>
        <taxon>Viridiplantae</taxon>
        <taxon>Chlorophyta</taxon>
        <taxon>core chlorophytes</taxon>
        <taxon>Trebouxiophyceae</taxon>
        <taxon>Trebouxiophyceae incertae sedis</taxon>
        <taxon>Coccomyxaceae</taxon>
        <taxon>Coccomyxa</taxon>
    </lineage>
</organism>